<protein>
    <recommendedName>
        <fullName evidence="3">Apea-like HEPN domain-containing protein</fullName>
    </recommendedName>
</protein>
<proteinExistence type="predicted"/>
<dbReference type="Proteomes" id="UP000516148">
    <property type="component" value="Chromosome"/>
</dbReference>
<dbReference type="AlphaFoldDB" id="A0A7H0LME1"/>
<organism evidence="1 2">
    <name type="scientific">Sphingomonas alpina</name>
    <dbReference type="NCBI Taxonomy" id="653931"/>
    <lineage>
        <taxon>Bacteria</taxon>
        <taxon>Pseudomonadati</taxon>
        <taxon>Pseudomonadota</taxon>
        <taxon>Alphaproteobacteria</taxon>
        <taxon>Sphingomonadales</taxon>
        <taxon>Sphingomonadaceae</taxon>
        <taxon>Sphingomonas</taxon>
    </lineage>
</organism>
<evidence type="ECO:0008006" key="3">
    <source>
        <dbReference type="Google" id="ProtNLM"/>
    </source>
</evidence>
<evidence type="ECO:0000313" key="2">
    <source>
        <dbReference type="Proteomes" id="UP000516148"/>
    </source>
</evidence>
<reference evidence="1 2" key="1">
    <citation type="submission" date="2020-09" db="EMBL/GenBank/DDBJ databases">
        <title>Sphingomonas sp., a new species isolated from pork steak.</title>
        <authorList>
            <person name="Heidler von Heilborn D."/>
        </authorList>
    </citation>
    <scope>NUCLEOTIDE SEQUENCE [LARGE SCALE GENOMIC DNA]</scope>
    <source>
        <strain evidence="2">S8-3T</strain>
    </source>
</reference>
<name>A0A7H0LME1_9SPHN</name>
<evidence type="ECO:0000313" key="1">
    <source>
        <dbReference type="EMBL" id="QNQ10844.1"/>
    </source>
</evidence>
<dbReference type="EMBL" id="CP061038">
    <property type="protein sequence ID" value="QNQ10844.1"/>
    <property type="molecule type" value="Genomic_DNA"/>
</dbReference>
<gene>
    <name evidence="1" type="ORF">H3Z74_06565</name>
</gene>
<accession>A0A7H0LME1</accession>
<dbReference type="RefSeq" id="WP_187763134.1">
    <property type="nucleotide sequence ID" value="NZ_CP061038.1"/>
</dbReference>
<sequence>MTFDETIEAFRRGDFEIDMPRIEMVAGDRRMQGPGSLRQNARGDIELKCHVAFSELQPMIDMINRSMSSEAGALVPEDNYHLATATDPASAAWDLGRILTYHSISLPTASGTIRAVPKTLRRQESTRNTASILALYFFEQDKRDWEGLIGGPHAIKINDTDLHVTFEDLTGEQIKVVAKYDLPFPPGFERRLIEAMQFVVGQSLNPAIVDEVVSSCRTLSLSGARPDIRRVPAYPPLATNTCLHSKQLGELLQSYLQYLADAPDEDIRSAPSSFLSLVRRSSESSIDGWLIGICVAVEGLTGLIELAPSALATELEDFKKATTVWMDDKGISAGNRQRIVGLIGQLSAIRPRDRMMSLVPGGWLIEDDIKTWTKARNSAVHTRKSSAADVERDSFQKRVDQLHRIYRLLHTIIFHVIGYTGQYTDYGERGFPDRVYP</sequence>
<keyword evidence="2" id="KW-1185">Reference proteome</keyword>
<dbReference type="KEGG" id="spap:H3Z74_06565"/>